<evidence type="ECO:0000313" key="4">
    <source>
        <dbReference type="Proteomes" id="UP001596060"/>
    </source>
</evidence>
<feature type="compositionally biased region" description="Low complexity" evidence="1">
    <location>
        <begin position="548"/>
        <end position="560"/>
    </location>
</feature>
<reference evidence="4" key="1">
    <citation type="journal article" date="2019" name="Int. J. Syst. Evol. Microbiol.">
        <title>The Global Catalogue of Microorganisms (GCM) 10K type strain sequencing project: providing services to taxonomists for standard genome sequencing and annotation.</title>
        <authorList>
            <consortium name="The Broad Institute Genomics Platform"/>
            <consortium name="The Broad Institute Genome Sequencing Center for Infectious Disease"/>
            <person name="Wu L."/>
            <person name="Ma J."/>
        </authorList>
    </citation>
    <scope>NUCLEOTIDE SEQUENCE [LARGE SCALE GENOMIC DNA]</scope>
    <source>
        <strain evidence="4">CCUG 43117</strain>
    </source>
</reference>
<keyword evidence="2" id="KW-0812">Transmembrane</keyword>
<feature type="transmembrane region" description="Helical" evidence="2">
    <location>
        <begin position="38"/>
        <end position="64"/>
    </location>
</feature>
<evidence type="ECO:0000256" key="2">
    <source>
        <dbReference type="SAM" id="Phobius"/>
    </source>
</evidence>
<feature type="region of interest" description="Disordered" evidence="1">
    <location>
        <begin position="548"/>
        <end position="606"/>
    </location>
</feature>
<organism evidence="3 4">
    <name type="scientific">Bosea massiliensis</name>
    <dbReference type="NCBI Taxonomy" id="151419"/>
    <lineage>
        <taxon>Bacteria</taxon>
        <taxon>Pseudomonadati</taxon>
        <taxon>Pseudomonadota</taxon>
        <taxon>Alphaproteobacteria</taxon>
        <taxon>Hyphomicrobiales</taxon>
        <taxon>Boseaceae</taxon>
        <taxon>Bosea</taxon>
    </lineage>
</organism>
<gene>
    <name evidence="3" type="ORF">ACFPN9_13160</name>
</gene>
<feature type="transmembrane region" description="Helical" evidence="2">
    <location>
        <begin position="180"/>
        <end position="200"/>
    </location>
</feature>
<proteinExistence type="predicted"/>
<name>A0ABW0P0C4_9HYPH</name>
<evidence type="ECO:0000313" key="3">
    <source>
        <dbReference type="EMBL" id="MFC5506206.1"/>
    </source>
</evidence>
<feature type="transmembrane region" description="Helical" evidence="2">
    <location>
        <begin position="118"/>
        <end position="136"/>
    </location>
</feature>
<sequence>MIPSSLASALHFWKAALERLLPALQRAPGFDTIARNDWLWAPSVFALALLAAMSQWFIVPLVAVGIAQAVMFPRAVAIWGGAVAGAWCVLIWLGTGFLAVDPGSWVHLARKWTANEVIGWWLPLSCFTAVALSLAFPRAGALRLELSISRGNARNIRLFFISWILIALPSKFMLGEGTFFIRIFLFLGALIVSAFFRIALDQLKGMVVKSAKDTVIVSAERHSSSPERVQAVRVASVIREVEAPVAASAFQSAERIISVGSNETKIFDAEDVSRAQAEINAALGDDRPWPHASLDLREGIPQRDLHALFAGSSEDEFEDGDDPYGLLRHLYDPSQAPDLDEEPIATAAPVDPVAVPVFLGVESVEFVDEEDPDDLSAEGMVDAIAAGAADIDVEAEVFGSVQPIADLSEPEVVESPVAQFEIADEMPESSEEVAVRVTASKAMRVIAVFKRLKADDRLESEFAGRLLPLIDESIETALYETEDGRDLLELRSGFLAATAFDDGSSDPVEPEIDPAVVQTESEADPTTSDQAFEVPDLVEPVEDAVLPSASDAASEDAPLPLVSDVTDGAAPSDEAHSDAPEPDPNASEVDERAPQEGAAVDDDFQAPATSENAAKEPTEMLAELPEVTTATAQENPVAASAVAAVSIADDAEFVRLKEWLAIEPLPVHDIDRVLDERGRERPDDQEVDYTLRRLKEYAPSPSTRRNALRQMSSILSKDDENFSADEVALIKGIISAGSDVTLERWGFQSAQDANRKIVFLLFHDLVSKMVGDMEQRLKDGFSDLAAVTAYRGLGAFMEDLQIVFPQLAGMAQDFMALLDRAEYDFAFAGRQDLNLLVEGGLVDSVPRGSPGASVNVGVSRLLASRMPASAQEALSRFISIGKLIEPIDLMIIDEGVRSGEAPEKHPMHPMLMELQYRGLLEIRVLLDELKRRPQLRAEIPSIIKTRQEDLGARYEAIVRNQDEIERTVLRNREEATQLERLNLSVAALTSDLAERDRLLHECEDAARKLPVMDALVSAARQLVERDGRMSLVGSSRLKAPVAGGEMAVVLVHGHGMSWQVVDGTKLATGDGAMEIDLLKLCASVRNSQGFSDEGVTRLRIVMVAGEVGRLSHGCVFSIDEAMNDPARLFGPSELDSAAGRALGF</sequence>
<protein>
    <submittedName>
        <fullName evidence="3">Uncharacterized protein</fullName>
    </submittedName>
</protein>
<keyword evidence="2" id="KW-0472">Membrane</keyword>
<keyword evidence="4" id="KW-1185">Reference proteome</keyword>
<evidence type="ECO:0000256" key="1">
    <source>
        <dbReference type="SAM" id="MobiDB-lite"/>
    </source>
</evidence>
<dbReference type="Proteomes" id="UP001596060">
    <property type="component" value="Unassembled WGS sequence"/>
</dbReference>
<dbReference type="RefSeq" id="WP_377817172.1">
    <property type="nucleotide sequence ID" value="NZ_JBHSLU010000037.1"/>
</dbReference>
<keyword evidence="2" id="KW-1133">Transmembrane helix</keyword>
<feature type="transmembrane region" description="Helical" evidence="2">
    <location>
        <begin position="76"/>
        <end position="98"/>
    </location>
</feature>
<comment type="caution">
    <text evidence="3">The sequence shown here is derived from an EMBL/GenBank/DDBJ whole genome shotgun (WGS) entry which is preliminary data.</text>
</comment>
<accession>A0ABW0P0C4</accession>
<dbReference type="EMBL" id="JBHSLU010000037">
    <property type="protein sequence ID" value="MFC5506206.1"/>
    <property type="molecule type" value="Genomic_DNA"/>
</dbReference>